<gene>
    <name evidence="1" type="ORF">Xhom_01683</name>
</gene>
<dbReference type="Proteomes" id="UP000225433">
    <property type="component" value="Unassembled WGS sequence"/>
</dbReference>
<comment type="caution">
    <text evidence="1">The sequence shown here is derived from an EMBL/GenBank/DDBJ whole genome shotgun (WGS) entry which is preliminary data.</text>
</comment>
<reference evidence="1 2" key="1">
    <citation type="journal article" date="2017" name="Nat. Microbiol.">
        <title>Natural product diversity associated with the nematode symbionts Photorhabdus and Xenorhabdus.</title>
        <authorList>
            <person name="Tobias N.J."/>
            <person name="Wolff H."/>
            <person name="Djahanschiri B."/>
            <person name="Grundmann F."/>
            <person name="Kronenwerth M."/>
            <person name="Shi Y.M."/>
            <person name="Simonyi S."/>
            <person name="Grun P."/>
            <person name="Shapiro-Ilan D."/>
            <person name="Pidot S.J."/>
            <person name="Stinear T.P."/>
            <person name="Ebersberger I."/>
            <person name="Bode H.B."/>
        </authorList>
    </citation>
    <scope>NUCLEOTIDE SEQUENCE [LARGE SCALE GENOMIC DNA]</scope>
    <source>
        <strain evidence="1 2">DSM 17903</strain>
    </source>
</reference>
<dbReference type="AlphaFoldDB" id="A0A2G0QAG0"/>
<proteinExistence type="predicted"/>
<sequence length="48" mass="5642">MSKACFIDEAFEAYDVSEVTNDIKMKGNNFKLLIIHQLLCHHCHHCRH</sequence>
<dbReference type="EMBL" id="NJAI01000002">
    <property type="protein sequence ID" value="PHM56200.1"/>
    <property type="molecule type" value="Genomic_DNA"/>
</dbReference>
<organism evidence="1 2">
    <name type="scientific">Xenorhabdus hominickii</name>
    <dbReference type="NCBI Taxonomy" id="351679"/>
    <lineage>
        <taxon>Bacteria</taxon>
        <taxon>Pseudomonadati</taxon>
        <taxon>Pseudomonadota</taxon>
        <taxon>Gammaproteobacteria</taxon>
        <taxon>Enterobacterales</taxon>
        <taxon>Morganellaceae</taxon>
        <taxon>Xenorhabdus</taxon>
    </lineage>
</organism>
<name>A0A2G0QAG0_XENHO</name>
<evidence type="ECO:0000313" key="1">
    <source>
        <dbReference type="EMBL" id="PHM56200.1"/>
    </source>
</evidence>
<accession>A0A2G0QAG0</accession>
<evidence type="ECO:0000313" key="2">
    <source>
        <dbReference type="Proteomes" id="UP000225433"/>
    </source>
</evidence>
<protein>
    <submittedName>
        <fullName evidence="1">Uncharacterized protein</fullName>
    </submittedName>
</protein>